<protein>
    <submittedName>
        <fullName evidence="1">RidA family protein</fullName>
    </submittedName>
</protein>
<accession>A0ABW1ZE89</accession>
<comment type="caution">
    <text evidence="1">The sequence shown here is derived from an EMBL/GenBank/DDBJ whole genome shotgun (WGS) entry which is preliminary data.</text>
</comment>
<name>A0ABW1ZE89_9BACT</name>
<evidence type="ECO:0000313" key="2">
    <source>
        <dbReference type="Proteomes" id="UP001596391"/>
    </source>
</evidence>
<dbReference type="InterPro" id="IPR035959">
    <property type="entry name" value="RutC-like_sf"/>
</dbReference>
<dbReference type="EMBL" id="JBHSWI010000001">
    <property type="protein sequence ID" value="MFC6647436.1"/>
    <property type="molecule type" value="Genomic_DNA"/>
</dbReference>
<gene>
    <name evidence="1" type="ORF">ACFQBQ_18035</name>
</gene>
<dbReference type="Proteomes" id="UP001596391">
    <property type="component" value="Unassembled WGS sequence"/>
</dbReference>
<reference evidence="2" key="1">
    <citation type="journal article" date="2019" name="Int. J. Syst. Evol. Microbiol.">
        <title>The Global Catalogue of Microorganisms (GCM) 10K type strain sequencing project: providing services to taxonomists for standard genome sequencing and annotation.</title>
        <authorList>
            <consortium name="The Broad Institute Genomics Platform"/>
            <consortium name="The Broad Institute Genome Sequencing Center for Infectious Disease"/>
            <person name="Wu L."/>
            <person name="Ma J."/>
        </authorList>
    </citation>
    <scope>NUCLEOTIDE SEQUENCE [LARGE SCALE GENOMIC DNA]</scope>
    <source>
        <strain evidence="2">CGMCC 1.16026</strain>
    </source>
</reference>
<dbReference type="RefSeq" id="WP_263370670.1">
    <property type="nucleotide sequence ID" value="NZ_JAGSYD010000002.1"/>
</dbReference>
<proteinExistence type="predicted"/>
<dbReference type="InterPro" id="IPR006175">
    <property type="entry name" value="YjgF/YER057c/UK114"/>
</dbReference>
<keyword evidence="2" id="KW-1185">Reference proteome</keyword>
<dbReference type="Pfam" id="PF01042">
    <property type="entry name" value="Ribonuc_L-PSP"/>
    <property type="match status" value="1"/>
</dbReference>
<evidence type="ECO:0000313" key="1">
    <source>
        <dbReference type="EMBL" id="MFC6647436.1"/>
    </source>
</evidence>
<sequence length="122" mass="13317">MERTNIPGTSPFEPIIGFSRAVRIGNTVHVSGTGPVGAEDLSPAEQTRTVLKLIETALTQAGATFENVYRTRMFLARAEDWEEIGRAHGEVFGTIRPASTMVVAALLNPKWRIEIEAEAIIP</sequence>
<dbReference type="Gene3D" id="3.30.1330.40">
    <property type="entry name" value="RutC-like"/>
    <property type="match status" value="1"/>
</dbReference>
<dbReference type="CDD" id="cd06154">
    <property type="entry name" value="YjgF_YER057c_UK114_like_6"/>
    <property type="match status" value="1"/>
</dbReference>
<dbReference type="SUPFAM" id="SSF55298">
    <property type="entry name" value="YjgF-like"/>
    <property type="match status" value="1"/>
</dbReference>
<dbReference type="PANTHER" id="PTHR43857">
    <property type="entry name" value="BLR7761 PROTEIN"/>
    <property type="match status" value="1"/>
</dbReference>
<dbReference type="PANTHER" id="PTHR43857:SF1">
    <property type="entry name" value="YJGH FAMILY PROTEIN"/>
    <property type="match status" value="1"/>
</dbReference>
<organism evidence="1 2">
    <name type="scientific">Granulicella cerasi</name>
    <dbReference type="NCBI Taxonomy" id="741063"/>
    <lineage>
        <taxon>Bacteria</taxon>
        <taxon>Pseudomonadati</taxon>
        <taxon>Acidobacteriota</taxon>
        <taxon>Terriglobia</taxon>
        <taxon>Terriglobales</taxon>
        <taxon>Acidobacteriaceae</taxon>
        <taxon>Granulicella</taxon>
    </lineage>
</organism>